<dbReference type="Gene3D" id="3.40.50.1360">
    <property type="match status" value="1"/>
</dbReference>
<dbReference type="SUPFAM" id="SSF100950">
    <property type="entry name" value="NagB/RpiA/CoA transferase-like"/>
    <property type="match status" value="1"/>
</dbReference>
<evidence type="ECO:0000259" key="5">
    <source>
        <dbReference type="Pfam" id="PF04198"/>
    </source>
</evidence>
<dbReference type="Gene3D" id="1.10.10.60">
    <property type="entry name" value="Homeodomain-like"/>
    <property type="match status" value="1"/>
</dbReference>
<evidence type="ECO:0000256" key="4">
    <source>
        <dbReference type="ARBA" id="ARBA00023163"/>
    </source>
</evidence>
<evidence type="ECO:0000313" key="6">
    <source>
        <dbReference type="EMBL" id="MBJ8349309.1"/>
    </source>
</evidence>
<dbReference type="InterPro" id="IPR051054">
    <property type="entry name" value="SorC_transcr_regulators"/>
</dbReference>
<name>A0A934P958_9STRE</name>
<keyword evidence="4" id="KW-0804">Transcription</keyword>
<evidence type="ECO:0000256" key="3">
    <source>
        <dbReference type="ARBA" id="ARBA00023125"/>
    </source>
</evidence>
<comment type="caution">
    <text evidence="6">The sequence shown here is derived from an EMBL/GenBank/DDBJ whole genome shotgun (WGS) entry which is preliminary data.</text>
</comment>
<dbReference type="RefSeq" id="WP_199567245.1">
    <property type="nucleotide sequence ID" value="NZ_JAENBP010000001.1"/>
</dbReference>
<dbReference type="PANTHER" id="PTHR34294">
    <property type="entry name" value="TRANSCRIPTIONAL REGULATOR-RELATED"/>
    <property type="match status" value="1"/>
</dbReference>
<dbReference type="Proteomes" id="UP000644875">
    <property type="component" value="Unassembled WGS sequence"/>
</dbReference>
<dbReference type="PANTHER" id="PTHR34294:SF1">
    <property type="entry name" value="TRANSCRIPTIONAL REGULATOR LSRR"/>
    <property type="match status" value="1"/>
</dbReference>
<proteinExistence type="inferred from homology"/>
<evidence type="ECO:0000256" key="1">
    <source>
        <dbReference type="ARBA" id="ARBA00010466"/>
    </source>
</evidence>
<keyword evidence="3" id="KW-0238">DNA-binding</keyword>
<dbReference type="GO" id="GO:0030246">
    <property type="term" value="F:carbohydrate binding"/>
    <property type="evidence" value="ECO:0007669"/>
    <property type="project" value="InterPro"/>
</dbReference>
<feature type="domain" description="Sugar-binding" evidence="5">
    <location>
        <begin position="60"/>
        <end position="314"/>
    </location>
</feature>
<reference evidence="6 7" key="1">
    <citation type="journal article" date="2021" name="Int. J. Syst. Evol. Microbiol.">
        <title>Streptococcus vicugnae sp. nov., isolated from faeces of alpacas (Vicugna pacos) and cattle (Bos taurus), Streptococcus zalophi sp. nov., and Streptococcus pacificus sp. nov., isolated from respiratory tract of California sea lions (Zalophus californianus).</title>
        <authorList>
            <person name="Volokhov D.V."/>
            <person name="Zagorodnyaya T.A."/>
            <person name="Shen Z."/>
            <person name="Blom J."/>
            <person name="Furtak V.A."/>
            <person name="Eisenberg T."/>
            <person name="Fan P."/>
            <person name="Jeong K.C."/>
            <person name="Gao Y."/>
            <person name="Zhang S."/>
            <person name="Amselle M."/>
        </authorList>
    </citation>
    <scope>NUCLEOTIDE SEQUENCE [LARGE SCALE GENOMIC DNA]</scope>
    <source>
        <strain evidence="7">CSL7508-lung</strain>
    </source>
</reference>
<keyword evidence="7" id="KW-1185">Reference proteome</keyword>
<sequence length="325" mass="36858">MNPERKRLLAKVAYLHYVEGKNQTEIAKELNIYRTTISRMIAKAKNEGIVKIEIADYDSNLFALEEYVRKKYHLKKIEIVDSSKEDDFSDILVRVGQVASEVVRSSIKDNNRIGISWGKSLSYMINSITPRAVNDISVFPLAGGPSYINVKYHVNTLVHQLAQAFHGKSIFINATVIQENKELAKGILKSKYFEAIRSDWKCLDVAIVGIGGAPNKDLESQWRDLLSEEDYKILKKEKAVGEVCCRFFNEEGEPVYERLQERTIGISLEQLRQVPLTVAIACGEHKSKAILAAIKAKFIDYLITDKQTILALLAIEGDNNIQRFY</sequence>
<gene>
    <name evidence="6" type="ORF">JHK64_01520</name>
</gene>
<keyword evidence="2" id="KW-0805">Transcription regulation</keyword>
<dbReference type="InterPro" id="IPR037171">
    <property type="entry name" value="NagB/RpiA_transferase-like"/>
</dbReference>
<dbReference type="AlphaFoldDB" id="A0A934P958"/>
<dbReference type="EMBL" id="JAENBP010000001">
    <property type="protein sequence ID" value="MBJ8349309.1"/>
    <property type="molecule type" value="Genomic_DNA"/>
</dbReference>
<evidence type="ECO:0000313" key="7">
    <source>
        <dbReference type="Proteomes" id="UP000644875"/>
    </source>
</evidence>
<dbReference type="GO" id="GO:0003677">
    <property type="term" value="F:DNA binding"/>
    <property type="evidence" value="ECO:0007669"/>
    <property type="project" value="UniProtKB-KW"/>
</dbReference>
<dbReference type="InterPro" id="IPR007324">
    <property type="entry name" value="Sugar-bd_dom_put"/>
</dbReference>
<evidence type="ECO:0000256" key="2">
    <source>
        <dbReference type="ARBA" id="ARBA00023015"/>
    </source>
</evidence>
<accession>A0A934P958</accession>
<protein>
    <submittedName>
        <fullName evidence="6">Sugar-binding transcriptional regulator</fullName>
    </submittedName>
</protein>
<organism evidence="6 7">
    <name type="scientific">Streptococcus zalophi</name>
    <dbReference type="NCBI Taxonomy" id="640031"/>
    <lineage>
        <taxon>Bacteria</taxon>
        <taxon>Bacillati</taxon>
        <taxon>Bacillota</taxon>
        <taxon>Bacilli</taxon>
        <taxon>Lactobacillales</taxon>
        <taxon>Streptococcaceae</taxon>
        <taxon>Streptococcus</taxon>
    </lineage>
</organism>
<comment type="similarity">
    <text evidence="1">Belongs to the SorC transcriptional regulatory family.</text>
</comment>
<dbReference type="Pfam" id="PF04198">
    <property type="entry name" value="Sugar-bind"/>
    <property type="match status" value="1"/>
</dbReference>